<dbReference type="EMBL" id="JARACI010000663">
    <property type="protein sequence ID" value="MDD9205805.1"/>
    <property type="molecule type" value="Genomic_DNA"/>
</dbReference>
<gene>
    <name evidence="3" type="ORF">PU560_04900</name>
</gene>
<feature type="domain" description="tRNA(Ile)-lysidine synthase substrate-binding" evidence="2">
    <location>
        <begin position="200"/>
        <end position="257"/>
    </location>
</feature>
<proteinExistence type="predicted"/>
<name>A0ABT5TUT0_9MICO</name>
<feature type="region of interest" description="Disordered" evidence="1">
    <location>
        <begin position="119"/>
        <end position="190"/>
    </location>
</feature>
<dbReference type="InterPro" id="IPR014729">
    <property type="entry name" value="Rossmann-like_a/b/a_fold"/>
</dbReference>
<dbReference type="Proteomes" id="UP001165561">
    <property type="component" value="Unassembled WGS sequence"/>
</dbReference>
<evidence type="ECO:0000313" key="4">
    <source>
        <dbReference type="Proteomes" id="UP001165561"/>
    </source>
</evidence>
<protein>
    <submittedName>
        <fullName evidence="3">TilS substrate-binding domain-containing protein</fullName>
    </submittedName>
</protein>
<accession>A0ABT5TUT0</accession>
<organism evidence="3 4">
    <name type="scientific">Georgenia halotolerans</name>
    <dbReference type="NCBI Taxonomy" id="3028317"/>
    <lineage>
        <taxon>Bacteria</taxon>
        <taxon>Bacillati</taxon>
        <taxon>Actinomycetota</taxon>
        <taxon>Actinomycetes</taxon>
        <taxon>Micrococcales</taxon>
        <taxon>Bogoriellaceae</taxon>
        <taxon>Georgenia</taxon>
    </lineage>
</organism>
<dbReference type="SUPFAM" id="SSF52402">
    <property type="entry name" value="Adenine nucleotide alpha hydrolases-like"/>
    <property type="match status" value="1"/>
</dbReference>
<feature type="compositionally biased region" description="Low complexity" evidence="1">
    <location>
        <begin position="122"/>
        <end position="140"/>
    </location>
</feature>
<reference evidence="3" key="1">
    <citation type="submission" date="2023-02" db="EMBL/GenBank/DDBJ databases">
        <title>Georgenia sp.10Sc9-8, isolated from a soil sample collected from the Taklamakan desert.</title>
        <authorList>
            <person name="Liu S."/>
        </authorList>
    </citation>
    <scope>NUCLEOTIDE SEQUENCE</scope>
    <source>
        <strain evidence="3">10Sc9-8</strain>
    </source>
</reference>
<sequence>ARSLSGMPPEVVDDGGDRTAVSFRRPLLGLRRSQTEAVCRELGLDFLVDPSNAADGPWRAADGSALRRAAVRERVLPVLQDALGPGVVPALARTADQLRRDEDYLRTAALDLLETALHHEPSAPSASSAPSAPSAPSASSGTLSLDPGSGNEREGAARRGRGSGTEREGAARRGRGSGTEREGAARWGDVAAGGPGVLSLDVAVLGGAHPAVRTRALHLAARRAGSPSGDLKSTHVGALDALVVGYHGQGPAHLPGGLRGTRSCGRLVLSRYR</sequence>
<dbReference type="Pfam" id="PF09179">
    <property type="entry name" value="TilS"/>
    <property type="match status" value="1"/>
</dbReference>
<feature type="non-terminal residue" evidence="3">
    <location>
        <position position="1"/>
    </location>
</feature>
<dbReference type="Gene3D" id="3.40.50.620">
    <property type="entry name" value="HUPs"/>
    <property type="match status" value="1"/>
</dbReference>
<keyword evidence="4" id="KW-1185">Reference proteome</keyword>
<evidence type="ECO:0000259" key="2">
    <source>
        <dbReference type="Pfam" id="PF09179"/>
    </source>
</evidence>
<comment type="caution">
    <text evidence="3">The sequence shown here is derived from an EMBL/GenBank/DDBJ whole genome shotgun (WGS) entry which is preliminary data.</text>
</comment>
<evidence type="ECO:0000313" key="3">
    <source>
        <dbReference type="EMBL" id="MDD9205805.1"/>
    </source>
</evidence>
<dbReference type="InterPro" id="IPR015262">
    <property type="entry name" value="tRNA_Ile_lys_synt_subst-bd"/>
</dbReference>
<evidence type="ECO:0000256" key="1">
    <source>
        <dbReference type="SAM" id="MobiDB-lite"/>
    </source>
</evidence>